<feature type="transmembrane region" description="Helical" evidence="1">
    <location>
        <begin position="65"/>
        <end position="84"/>
    </location>
</feature>
<accession>A0A4V2SKF1</accession>
<feature type="transmembrane region" description="Helical" evidence="1">
    <location>
        <begin position="126"/>
        <end position="145"/>
    </location>
</feature>
<comment type="caution">
    <text evidence="2">The sequence shown here is derived from an EMBL/GenBank/DDBJ whole genome shotgun (WGS) entry which is preliminary data.</text>
</comment>
<evidence type="ECO:0000313" key="2">
    <source>
        <dbReference type="EMBL" id="TCP19306.1"/>
    </source>
</evidence>
<organism evidence="2 3">
    <name type="scientific">Scopulibacillus darangshiensis</name>
    <dbReference type="NCBI Taxonomy" id="442528"/>
    <lineage>
        <taxon>Bacteria</taxon>
        <taxon>Bacillati</taxon>
        <taxon>Bacillota</taxon>
        <taxon>Bacilli</taxon>
        <taxon>Bacillales</taxon>
        <taxon>Sporolactobacillaceae</taxon>
        <taxon>Scopulibacillus</taxon>
    </lineage>
</organism>
<gene>
    <name evidence="2" type="ORF">EV207_1644</name>
</gene>
<keyword evidence="1" id="KW-0472">Membrane</keyword>
<sequence>MGLVGLILAVILFNGLAFKTNRRLTGNHIIHIWAFTVALQLLSDTFIDLKYHGYWYFTRGIDWRSIPALLVLIPPVNMMFINWYPFGRRLIERMRYIIYWVVFIMSYELITLLPEPWGYFHYGWWRIWYAIVVDPFLLLVVLNYYKFICKMEKAK</sequence>
<evidence type="ECO:0000313" key="3">
    <source>
        <dbReference type="Proteomes" id="UP000295416"/>
    </source>
</evidence>
<keyword evidence="1" id="KW-0812">Transmembrane</keyword>
<name>A0A4V2SKF1_9BACL</name>
<keyword evidence="1" id="KW-1133">Transmembrane helix</keyword>
<feature type="transmembrane region" description="Helical" evidence="1">
    <location>
        <begin position="96"/>
        <end position="114"/>
    </location>
</feature>
<keyword evidence="3" id="KW-1185">Reference proteome</keyword>
<proteinExistence type="predicted"/>
<dbReference type="AlphaFoldDB" id="A0A4V2SKF1"/>
<dbReference type="Proteomes" id="UP000295416">
    <property type="component" value="Unassembled WGS sequence"/>
</dbReference>
<evidence type="ECO:0000256" key="1">
    <source>
        <dbReference type="SAM" id="Phobius"/>
    </source>
</evidence>
<protein>
    <submittedName>
        <fullName evidence="2">Uncharacterized protein</fullName>
    </submittedName>
</protein>
<reference evidence="2 3" key="1">
    <citation type="submission" date="2019-03" db="EMBL/GenBank/DDBJ databases">
        <title>Genomic Encyclopedia of Type Strains, Phase IV (KMG-IV): sequencing the most valuable type-strain genomes for metagenomic binning, comparative biology and taxonomic classification.</title>
        <authorList>
            <person name="Goeker M."/>
        </authorList>
    </citation>
    <scope>NUCLEOTIDE SEQUENCE [LARGE SCALE GENOMIC DNA]</scope>
    <source>
        <strain evidence="2 3">DSM 19377</strain>
    </source>
</reference>
<dbReference type="EMBL" id="SLXK01000064">
    <property type="protein sequence ID" value="TCP19306.1"/>
    <property type="molecule type" value="Genomic_DNA"/>
</dbReference>